<name>A0AA86T7C8_9FABA</name>
<dbReference type="AlphaFoldDB" id="A0AA86T7C8"/>
<keyword evidence="3" id="KW-1185">Reference proteome</keyword>
<dbReference type="Proteomes" id="UP001189624">
    <property type="component" value="Chromosome 4"/>
</dbReference>
<dbReference type="EMBL" id="OY731401">
    <property type="protein sequence ID" value="CAJ1953343.1"/>
    <property type="molecule type" value="Genomic_DNA"/>
</dbReference>
<evidence type="ECO:0000313" key="3">
    <source>
        <dbReference type="Proteomes" id="UP001189624"/>
    </source>
</evidence>
<reference evidence="2" key="1">
    <citation type="submission" date="2023-10" db="EMBL/GenBank/DDBJ databases">
        <authorList>
            <person name="Domelevo Entfellner J.-B."/>
        </authorList>
    </citation>
    <scope>NUCLEOTIDE SEQUENCE</scope>
</reference>
<protein>
    <submittedName>
        <fullName evidence="2">Uncharacterized protein</fullName>
    </submittedName>
</protein>
<keyword evidence="1" id="KW-0175">Coiled coil</keyword>
<feature type="coiled-coil region" evidence="1">
    <location>
        <begin position="102"/>
        <end position="136"/>
    </location>
</feature>
<sequence length="167" mass="19855">MKNRIDLERLNPINFSCLVLIFYRLSNGEIMYLQRHFNAHIIGILNKIIKLDLMTINFASLHQVANSFPSSWQTFRFQSNEDREQYRLVQVKVKLTQATNSLKDALEAKNFLNTRLTKLDDKYSILKSNNTNIKEEEEKVMMNKEKKKVNLHKSKKKYVIELPQLWH</sequence>
<dbReference type="Gramene" id="rna-AYBTSS11_LOCUS15798">
    <property type="protein sequence ID" value="CAJ1953343.1"/>
    <property type="gene ID" value="gene-AYBTSS11_LOCUS15798"/>
</dbReference>
<organism evidence="2 3">
    <name type="scientific">Sphenostylis stenocarpa</name>
    <dbReference type="NCBI Taxonomy" id="92480"/>
    <lineage>
        <taxon>Eukaryota</taxon>
        <taxon>Viridiplantae</taxon>
        <taxon>Streptophyta</taxon>
        <taxon>Embryophyta</taxon>
        <taxon>Tracheophyta</taxon>
        <taxon>Spermatophyta</taxon>
        <taxon>Magnoliopsida</taxon>
        <taxon>eudicotyledons</taxon>
        <taxon>Gunneridae</taxon>
        <taxon>Pentapetalae</taxon>
        <taxon>rosids</taxon>
        <taxon>fabids</taxon>
        <taxon>Fabales</taxon>
        <taxon>Fabaceae</taxon>
        <taxon>Papilionoideae</taxon>
        <taxon>50 kb inversion clade</taxon>
        <taxon>NPAAA clade</taxon>
        <taxon>indigoferoid/millettioid clade</taxon>
        <taxon>Phaseoleae</taxon>
        <taxon>Sphenostylis</taxon>
    </lineage>
</organism>
<accession>A0AA86T7C8</accession>
<proteinExistence type="predicted"/>
<gene>
    <name evidence="2" type="ORF">AYBTSS11_LOCUS15798</name>
</gene>
<evidence type="ECO:0000313" key="2">
    <source>
        <dbReference type="EMBL" id="CAJ1953343.1"/>
    </source>
</evidence>
<evidence type="ECO:0000256" key="1">
    <source>
        <dbReference type="SAM" id="Coils"/>
    </source>
</evidence>